<reference evidence="1" key="1">
    <citation type="journal article" date="2013" name="Genome Biol.">
        <title>Draft genome of the mountain pine beetle, Dendroctonus ponderosae Hopkins, a major forest pest.</title>
        <authorList>
            <person name="Keeling C.I."/>
            <person name="Yuen M.M."/>
            <person name="Liao N.Y."/>
            <person name="Docking T.R."/>
            <person name="Chan S.K."/>
            <person name="Taylor G.A."/>
            <person name="Palmquist D.L."/>
            <person name="Jackman S.D."/>
            <person name="Nguyen A."/>
            <person name="Li M."/>
            <person name="Henderson H."/>
            <person name="Janes J.K."/>
            <person name="Zhao Y."/>
            <person name="Pandoh P."/>
            <person name="Moore R."/>
            <person name="Sperling F.A."/>
            <person name="Huber D.P."/>
            <person name="Birol I."/>
            <person name="Jones S.J."/>
            <person name="Bohlmann J."/>
        </authorList>
    </citation>
    <scope>NUCLEOTIDE SEQUENCE</scope>
</reference>
<sequence>MNLLGIFWMFLILLPGALKQYYISKRCATKDKCERYRSSNMGSCTHIWYEDWKCSECCKGDRCNYYIIVSLNIFVFTLSSHLKYSQFFSRQVQFSAEPHY</sequence>
<proteinExistence type="predicted"/>
<dbReference type="EMBL" id="KB738380">
    <property type="protein sequence ID" value="ENN82627.1"/>
    <property type="molecule type" value="Genomic_DNA"/>
</dbReference>
<accession>N6UUX2</accession>
<dbReference type="HOGENOM" id="CLU_2308856_0_0_1"/>
<feature type="non-terminal residue" evidence="1">
    <location>
        <position position="1"/>
    </location>
</feature>
<dbReference type="CDD" id="cd23599">
    <property type="entry name" value="TFP_LU_ECD_Cold"/>
    <property type="match status" value="1"/>
</dbReference>
<dbReference type="OrthoDB" id="6278121at2759"/>
<gene>
    <name evidence="1" type="ORF">YQE_01001</name>
</gene>
<evidence type="ECO:0000313" key="1">
    <source>
        <dbReference type="EMBL" id="ENN82627.1"/>
    </source>
</evidence>
<protein>
    <submittedName>
        <fullName evidence="1">Uncharacterized protein</fullName>
    </submittedName>
</protein>
<organism evidence="1">
    <name type="scientific">Dendroctonus ponderosae</name>
    <name type="common">Mountain pine beetle</name>
    <dbReference type="NCBI Taxonomy" id="77166"/>
    <lineage>
        <taxon>Eukaryota</taxon>
        <taxon>Metazoa</taxon>
        <taxon>Ecdysozoa</taxon>
        <taxon>Arthropoda</taxon>
        <taxon>Hexapoda</taxon>
        <taxon>Insecta</taxon>
        <taxon>Pterygota</taxon>
        <taxon>Neoptera</taxon>
        <taxon>Endopterygota</taxon>
        <taxon>Coleoptera</taxon>
        <taxon>Polyphaga</taxon>
        <taxon>Cucujiformia</taxon>
        <taxon>Curculionidae</taxon>
        <taxon>Scolytinae</taxon>
        <taxon>Dendroctonus</taxon>
    </lineage>
</organism>
<dbReference type="AlphaFoldDB" id="N6UUX2"/>
<name>N6UUX2_DENPD</name>